<dbReference type="PANTHER" id="PTHR14795">
    <property type="entry name" value="HELICASE RELATED"/>
    <property type="match status" value="1"/>
</dbReference>
<keyword evidence="1" id="KW-1133">Transmembrane helix</keyword>
<reference evidence="5" key="1">
    <citation type="journal article" date="2019" name="bioRxiv">
        <title>The Genome of the Zebra Mussel, Dreissena polymorpha: A Resource for Invasive Species Research.</title>
        <authorList>
            <person name="McCartney M.A."/>
            <person name="Auch B."/>
            <person name="Kono T."/>
            <person name="Mallez S."/>
            <person name="Zhang Y."/>
            <person name="Obille A."/>
            <person name="Becker A."/>
            <person name="Abrahante J.E."/>
            <person name="Garbe J."/>
            <person name="Badalamenti J.P."/>
            <person name="Herman A."/>
            <person name="Mangelson H."/>
            <person name="Liachko I."/>
            <person name="Sullivan S."/>
            <person name="Sone E.D."/>
            <person name="Koren S."/>
            <person name="Silverstein K.A.T."/>
            <person name="Beckman K.B."/>
            <person name="Gohl D.M."/>
        </authorList>
    </citation>
    <scope>NUCLEOTIDE SEQUENCE</scope>
    <source>
        <strain evidence="5">Duluth1</strain>
        <tissue evidence="5">Whole animal</tissue>
    </source>
</reference>
<keyword evidence="6" id="KW-1185">Reference proteome</keyword>
<feature type="transmembrane region" description="Helical" evidence="1">
    <location>
        <begin position="520"/>
        <end position="542"/>
    </location>
</feature>
<dbReference type="GO" id="GO:0016787">
    <property type="term" value="F:hydrolase activity"/>
    <property type="evidence" value="ECO:0007669"/>
    <property type="project" value="InterPro"/>
</dbReference>
<dbReference type="EMBL" id="JAIWYP010000003">
    <property type="protein sequence ID" value="KAH3845364.1"/>
    <property type="molecule type" value="Genomic_DNA"/>
</dbReference>
<feature type="transmembrane region" description="Helical" evidence="1">
    <location>
        <begin position="430"/>
        <end position="449"/>
    </location>
</feature>
<evidence type="ECO:0000259" key="4">
    <source>
        <dbReference type="Pfam" id="PF24394"/>
    </source>
</evidence>
<dbReference type="Gene3D" id="3.60.21.10">
    <property type="match status" value="1"/>
</dbReference>
<evidence type="ECO:0000259" key="3">
    <source>
        <dbReference type="Pfam" id="PF24384"/>
    </source>
</evidence>
<feature type="domain" description="Calcineurin-like phosphoesterase" evidence="2">
    <location>
        <begin position="54"/>
        <end position="259"/>
    </location>
</feature>
<dbReference type="AlphaFoldDB" id="A0A9D4KTB9"/>
<feature type="domain" description="TMEM62 C-terminal" evidence="4">
    <location>
        <begin position="429"/>
        <end position="560"/>
    </location>
</feature>
<organism evidence="5 6">
    <name type="scientific">Dreissena polymorpha</name>
    <name type="common">Zebra mussel</name>
    <name type="synonym">Mytilus polymorpha</name>
    <dbReference type="NCBI Taxonomy" id="45954"/>
    <lineage>
        <taxon>Eukaryota</taxon>
        <taxon>Metazoa</taxon>
        <taxon>Spiralia</taxon>
        <taxon>Lophotrochozoa</taxon>
        <taxon>Mollusca</taxon>
        <taxon>Bivalvia</taxon>
        <taxon>Autobranchia</taxon>
        <taxon>Heteroconchia</taxon>
        <taxon>Euheterodonta</taxon>
        <taxon>Imparidentia</taxon>
        <taxon>Neoheterodontei</taxon>
        <taxon>Myida</taxon>
        <taxon>Dreissenoidea</taxon>
        <taxon>Dreissenidae</taxon>
        <taxon>Dreissena</taxon>
    </lineage>
</organism>
<feature type="transmembrane region" description="Helical" evidence="1">
    <location>
        <begin position="490"/>
        <end position="508"/>
    </location>
</feature>
<proteinExistence type="predicted"/>
<dbReference type="InterPro" id="IPR029052">
    <property type="entry name" value="Metallo-depent_PP-like"/>
</dbReference>
<sequence length="625" mass="70710">MSVVVFHLITVFTTLAYFDYFRLTELGTRQSCQNRVYGLGPKIVKNGNADQIFWFVQVTDIHISRYYGFKRAPDLQDFCDTHLTVIKPDFVLATGDLTDAKFKDLRGSKQFLDEWKTYQNIVQHCQKTVTTWLDLRGNHDSFGTPSHGHEDNLFRLFSAQGGEHPSSYVYHHKKPYGTYSFVAVDATPNPGPKRPFNFFGYIQQSGEATLNQILNGSRTSNLTIAFGHYPTSLITMESGTDIRYLLRNVTGYLCGHLHTLGGLVRRMFARHKTGMLELELGDWKDERIYRVLAVDNDMLSIQDSVMNQWPVVLVTNPKEASMQTPLHEPYYAVNKSSHIRMLVFTAGTITSIDVFIDGVYLGQATSITGPVYVLPWTPSDYKWGLHTLRIEVKDDVYGLHIKEHVFSLDGTSPLFQFRARLILMMDLGSLLQAVFYLLIALYVGLLVSLHRCSNIKPYMMSGQTGVTGCVARVLNSWLYRAWLLAHVGRLFYPLVGFTLYVAFGPWFAGEILDGHTGVVFVWGMYVRGTYLPACLLYLYGIFQMLTFNIPLKKALANSADPDETLHDAASHQDLRCLLKGISGTLISSPEHNVLMVGFCDRLLSIVRRQLSTFCLVNTPEATFIV</sequence>
<comment type="caution">
    <text evidence="5">The sequence shown here is derived from an EMBL/GenBank/DDBJ whole genome shotgun (WGS) entry which is preliminary data.</text>
</comment>
<dbReference type="InterPro" id="IPR004843">
    <property type="entry name" value="Calcineurin-like_PHP"/>
</dbReference>
<evidence type="ECO:0000259" key="2">
    <source>
        <dbReference type="Pfam" id="PF00149"/>
    </source>
</evidence>
<feature type="domain" description="TMEM62 Ig-like" evidence="3">
    <location>
        <begin position="307"/>
        <end position="410"/>
    </location>
</feature>
<name>A0A9D4KTB9_DREPO</name>
<dbReference type="Pfam" id="PF24394">
    <property type="entry name" value="TMEM62_C"/>
    <property type="match status" value="1"/>
</dbReference>
<reference evidence="5" key="2">
    <citation type="submission" date="2020-11" db="EMBL/GenBank/DDBJ databases">
        <authorList>
            <person name="McCartney M.A."/>
            <person name="Auch B."/>
            <person name="Kono T."/>
            <person name="Mallez S."/>
            <person name="Becker A."/>
            <person name="Gohl D.M."/>
            <person name="Silverstein K.A.T."/>
            <person name="Koren S."/>
            <person name="Bechman K.B."/>
            <person name="Herman A."/>
            <person name="Abrahante J.E."/>
            <person name="Garbe J."/>
        </authorList>
    </citation>
    <scope>NUCLEOTIDE SEQUENCE</scope>
    <source>
        <strain evidence="5">Duluth1</strain>
        <tissue evidence="5">Whole animal</tissue>
    </source>
</reference>
<protein>
    <recommendedName>
        <fullName evidence="7">Transmembrane protein 62</fullName>
    </recommendedName>
</protein>
<dbReference type="InterPro" id="IPR056230">
    <property type="entry name" value="TMEM62_C"/>
</dbReference>
<gene>
    <name evidence="5" type="ORF">DPMN_087644</name>
</gene>
<dbReference type="Pfam" id="PF24384">
    <property type="entry name" value="Ig_TMM62"/>
    <property type="match status" value="1"/>
</dbReference>
<dbReference type="PANTHER" id="PTHR14795:SF0">
    <property type="entry name" value="TRANSMEMBRANE PROTEIN 62"/>
    <property type="match status" value="1"/>
</dbReference>
<accession>A0A9D4KTB9</accession>
<evidence type="ECO:0000256" key="1">
    <source>
        <dbReference type="SAM" id="Phobius"/>
    </source>
</evidence>
<evidence type="ECO:0000313" key="5">
    <source>
        <dbReference type="EMBL" id="KAH3845364.1"/>
    </source>
</evidence>
<keyword evidence="1" id="KW-0812">Transmembrane</keyword>
<dbReference type="SUPFAM" id="SSF56300">
    <property type="entry name" value="Metallo-dependent phosphatases"/>
    <property type="match status" value="1"/>
</dbReference>
<dbReference type="Proteomes" id="UP000828390">
    <property type="component" value="Unassembled WGS sequence"/>
</dbReference>
<dbReference type="Pfam" id="PF00149">
    <property type="entry name" value="Metallophos"/>
    <property type="match status" value="1"/>
</dbReference>
<evidence type="ECO:0008006" key="7">
    <source>
        <dbReference type="Google" id="ProtNLM"/>
    </source>
</evidence>
<evidence type="ECO:0000313" key="6">
    <source>
        <dbReference type="Proteomes" id="UP000828390"/>
    </source>
</evidence>
<dbReference type="InterPro" id="IPR056229">
    <property type="entry name" value="Ig_TMM62"/>
</dbReference>
<keyword evidence="1" id="KW-0472">Membrane</keyword>